<dbReference type="InterPro" id="IPR036366">
    <property type="entry name" value="PGBDSf"/>
</dbReference>
<feature type="domain" description="Peptidoglycan binding-like" evidence="2">
    <location>
        <begin position="669"/>
        <end position="720"/>
    </location>
</feature>
<dbReference type="InterPro" id="IPR036365">
    <property type="entry name" value="PGBD-like_sf"/>
</dbReference>
<feature type="region of interest" description="Disordered" evidence="1">
    <location>
        <begin position="1088"/>
        <end position="1412"/>
    </location>
</feature>
<organism evidence="3 4">
    <name type="scientific">Microbaculum marinisediminis</name>
    <dbReference type="NCBI Taxonomy" id="2931392"/>
    <lineage>
        <taxon>Bacteria</taxon>
        <taxon>Pseudomonadati</taxon>
        <taxon>Pseudomonadota</taxon>
        <taxon>Alphaproteobacteria</taxon>
        <taxon>Hyphomicrobiales</taxon>
        <taxon>Tepidamorphaceae</taxon>
        <taxon>Microbaculum</taxon>
    </lineage>
</organism>
<dbReference type="Gene3D" id="1.10.101.10">
    <property type="entry name" value="PGBD-like superfamily/PGBD"/>
    <property type="match status" value="1"/>
</dbReference>
<dbReference type="EMBL" id="JALIDZ010000010">
    <property type="protein sequence ID" value="MCT8974102.1"/>
    <property type="molecule type" value="Genomic_DNA"/>
</dbReference>
<sequence length="1412" mass="151052">MSGSLTPAGAQDGILSPGDAIITQFSGLTTGPTGQPLPDPNGATVRANSMGNPGFPANGSVWPTPPVMFSLTARETGQVFGIAYDDAEPANAYVAATSVFGLYRSPTGEGWAGGMWGPGGGPGTVWKLDATNNYSPVPFSNLLGDDGTENEGPGLGGIAFDAWNQQLFVSDLQTGLIHRIALDSGETLQTFDHGLDGRSYFLDVPSGEYLVLDVIPDSEETTPRFDDCTDASGATARFEETPDCWNYADFRRRVFGLGVYRDPITDTVRLYYAVWGGAALGSDGWDTAGDDAATTIWSVLLDGNGGFDLTDVRREFIVPPLVPEVEGEGQTEAPAVTDIAFSSDGGMLLAERGRPAPDFDVSPPVLVEPDSARVLLFIRNEDGIWESEGRYDVGFPERGPDSPPHIRANAAGGVALGNGYTETGDLDPEAVDGTVWMSGAPLCAPNGPCIDRQSGQATVNGPISGFQGTPVANTVELVPPAAAQPGANTSRPATPPEGPLSSYMVADADGGILGGMGDIAIYRSEPVSQIVQVVEPTPEIVEELPPEALQPEAPLPDLAVAKTGLGSCAPGGDCLFEISVTNVGPVDYYGPIVLTDTISAPGVSLADAQPEPWFCYPADGNVYCQLPPATLAPGETTAFSLTLRLSSGYSDPRLNNCAAVTWLGQQGRDRIRAVQAGLQQAGFDPGSADGIMGPQTAAAIRAAEGAAGMAQTGQITPDLVDYLFGEYASQDGDASPANDQDCGLIRVDVPPPPAHLVQVSGFHRRFDSVNHNPATSAPYDFHDPELSFFHRTWRSSLHDATVSEPIPLHRVAMSQFHLTWGSAFHDSVFTQFVPLHSPALSVFHGANRSVMHDFRTTGFLAAHRFELSGFHRAWNSARHDGIVTRVAPLHWVQLSAFHRRFASGLHDRAVTRMRPLHNPGLSNFHNFNQSNLHDPLTSRVRPLHQPGLSTFHRNAISAQHNPATSVRRPGHLNNISGFHRSYASAQHVALTSRVRPLHGTGLSNFHRNNPSALHVNRTTQRLNQHVGTLSQFHRNNVSGLHNPTTSRARPTHANGISAFHGTSPSRLHNASTSRAAPVHAQGVSSFHRNTASGLHNSRTSNRVSPSHQMGLSNFHRSGKSTQHNNRTSGGVSPAHQPAVSSFHRNRGSAQHQGRTSKATTPSHNQVQSLAIKAPKQPVHAPAVSRAGKTPAHNPSVSAIRQQPKTPRQPAHNPSVSAIKQQPKAPRQPVHSPTVSAARQQPKAPKQPTHNPSVSAMRQQPKAPKQPAHNPVQSSARQQPKAPKQPAHNPSVSAMRQQPKAPKQPAHNPVQSSARQKPKAPKQPAHNPSVSAMKQQPKAPKQPAHNRSVSSARQKPKAPKQPTHNPSVSAMRQQPKATKPAPSRPARQKPTQKQQPRKQHDKKLSRQLQKLEK</sequence>
<name>A0AAW5R1M5_9HYPH</name>
<dbReference type="Proteomes" id="UP001320898">
    <property type="component" value="Unassembled WGS sequence"/>
</dbReference>
<gene>
    <name evidence="3" type="ORF">MUB46_19735</name>
</gene>
<dbReference type="SUPFAM" id="SSF47090">
    <property type="entry name" value="PGBD-like"/>
    <property type="match status" value="1"/>
</dbReference>
<feature type="compositionally biased region" description="Polar residues" evidence="1">
    <location>
        <begin position="1247"/>
        <end position="1257"/>
    </location>
</feature>
<evidence type="ECO:0000259" key="2">
    <source>
        <dbReference type="Pfam" id="PF01471"/>
    </source>
</evidence>
<feature type="compositionally biased region" description="Polar residues" evidence="1">
    <location>
        <begin position="1147"/>
        <end position="1168"/>
    </location>
</feature>
<evidence type="ECO:0000313" key="4">
    <source>
        <dbReference type="Proteomes" id="UP001320898"/>
    </source>
</evidence>
<dbReference type="InterPro" id="IPR002477">
    <property type="entry name" value="Peptidoglycan-bd-like"/>
</dbReference>
<protein>
    <submittedName>
        <fullName evidence="3">Peptidoglycan-binding protein</fullName>
    </submittedName>
</protein>
<feature type="compositionally biased region" description="Polar residues" evidence="1">
    <location>
        <begin position="1192"/>
        <end position="1219"/>
    </location>
</feature>
<dbReference type="RefSeq" id="WP_261617685.1">
    <property type="nucleotide sequence ID" value="NZ_JALIDZ010000010.1"/>
</dbReference>
<feature type="compositionally biased region" description="Basic residues" evidence="1">
    <location>
        <begin position="1394"/>
        <end position="1404"/>
    </location>
</feature>
<accession>A0AAW5R1M5</accession>
<feature type="compositionally biased region" description="Polar residues" evidence="1">
    <location>
        <begin position="1361"/>
        <end position="1375"/>
    </location>
</feature>
<feature type="compositionally biased region" description="Polar residues" evidence="1">
    <location>
        <begin position="1088"/>
        <end position="1130"/>
    </location>
</feature>
<reference evidence="3 4" key="1">
    <citation type="submission" date="2022-04" db="EMBL/GenBank/DDBJ databases">
        <authorList>
            <person name="Ye Y.-Q."/>
            <person name="Du Z.-J."/>
        </authorList>
    </citation>
    <scope>NUCLEOTIDE SEQUENCE [LARGE SCALE GENOMIC DNA]</scope>
    <source>
        <strain evidence="3 4">A6E488</strain>
    </source>
</reference>
<feature type="compositionally biased region" description="Low complexity" evidence="1">
    <location>
        <begin position="1383"/>
        <end position="1393"/>
    </location>
</feature>
<dbReference type="SUPFAM" id="SSF63829">
    <property type="entry name" value="Calcium-dependent phosphotriesterase"/>
    <property type="match status" value="1"/>
</dbReference>
<keyword evidence="4" id="KW-1185">Reference proteome</keyword>
<proteinExistence type="predicted"/>
<evidence type="ECO:0000256" key="1">
    <source>
        <dbReference type="SAM" id="MobiDB-lite"/>
    </source>
</evidence>
<dbReference type="Pfam" id="PF01471">
    <property type="entry name" value="PG_binding_1"/>
    <property type="match status" value="1"/>
</dbReference>
<comment type="caution">
    <text evidence="3">The sequence shown here is derived from an EMBL/GenBank/DDBJ whole genome shotgun (WGS) entry which is preliminary data.</text>
</comment>
<evidence type="ECO:0000313" key="3">
    <source>
        <dbReference type="EMBL" id="MCT8974102.1"/>
    </source>
</evidence>